<evidence type="ECO:0000313" key="4">
    <source>
        <dbReference type="Proteomes" id="UP000198717"/>
    </source>
</evidence>
<feature type="chain" id="PRO_5023119163" description="Lipoprotein" evidence="1">
    <location>
        <begin position="19"/>
        <end position="136"/>
    </location>
</feature>
<reference evidence="2 5" key="2">
    <citation type="submission" date="2019-07" db="EMBL/GenBank/DDBJ databases">
        <title>Whole genome shotgun sequence of Myxococcus virescens NBRC 100334.</title>
        <authorList>
            <person name="Hosoyama A."/>
            <person name="Uohara A."/>
            <person name="Ohji S."/>
            <person name="Ichikawa N."/>
        </authorList>
    </citation>
    <scope>NUCLEOTIDE SEQUENCE [LARGE SCALE GENOMIC DNA]</scope>
    <source>
        <strain evidence="2 5">NBRC 100334</strain>
    </source>
</reference>
<dbReference type="Proteomes" id="UP000321224">
    <property type="component" value="Unassembled WGS sequence"/>
</dbReference>
<sequence>MKQTFAVLAALAVSTLVACGGIEAVEPQEELGQESSALVSCSTECTTGPSLSCWGTTCSASNNHYVQCDGNYQYCPTTPPPPLDCSLSREACVNVLGLACAPSGSTRKCCIEDMPTGNCQCMHNGQWMCTIPVEDP</sequence>
<evidence type="ECO:0008006" key="6">
    <source>
        <dbReference type="Google" id="ProtNLM"/>
    </source>
</evidence>
<dbReference type="AlphaFoldDB" id="A0A511HNY5"/>
<evidence type="ECO:0000256" key="1">
    <source>
        <dbReference type="SAM" id="SignalP"/>
    </source>
</evidence>
<evidence type="ECO:0000313" key="5">
    <source>
        <dbReference type="Proteomes" id="UP000321224"/>
    </source>
</evidence>
<reference evidence="3 4" key="1">
    <citation type="submission" date="2016-10" db="EMBL/GenBank/DDBJ databases">
        <authorList>
            <person name="Varghese N."/>
            <person name="Submissions S."/>
        </authorList>
    </citation>
    <scope>NUCLEOTIDE SEQUENCE [LARGE SCALE GENOMIC DNA]</scope>
    <source>
        <strain evidence="3 4">DSM 2260</strain>
    </source>
</reference>
<organism evidence="2 5">
    <name type="scientific">Myxococcus virescens</name>
    <dbReference type="NCBI Taxonomy" id="83456"/>
    <lineage>
        <taxon>Bacteria</taxon>
        <taxon>Pseudomonadati</taxon>
        <taxon>Myxococcota</taxon>
        <taxon>Myxococcia</taxon>
        <taxon>Myxococcales</taxon>
        <taxon>Cystobacterineae</taxon>
        <taxon>Myxococcaceae</taxon>
        <taxon>Myxococcus</taxon>
    </lineage>
</organism>
<evidence type="ECO:0000313" key="2">
    <source>
        <dbReference type="EMBL" id="GEL75301.1"/>
    </source>
</evidence>
<gene>
    <name evidence="2" type="ORF">MVI01_70850</name>
    <name evidence="3" type="ORF">SAMN04488504_101797</name>
</gene>
<protein>
    <recommendedName>
        <fullName evidence="6">Lipoprotein</fullName>
    </recommendedName>
</protein>
<keyword evidence="4" id="KW-1185">Reference proteome</keyword>
<keyword evidence="1" id="KW-0732">Signal</keyword>
<comment type="caution">
    <text evidence="2">The sequence shown here is derived from an EMBL/GenBank/DDBJ whole genome shotgun (WGS) entry which is preliminary data.</text>
</comment>
<feature type="signal peptide" evidence="1">
    <location>
        <begin position="1"/>
        <end position="18"/>
    </location>
</feature>
<evidence type="ECO:0000313" key="3">
    <source>
        <dbReference type="EMBL" id="SDD41585.1"/>
    </source>
</evidence>
<accession>A0A511HNY5</accession>
<name>A0A511HNY5_9BACT</name>
<dbReference type="Proteomes" id="UP000198717">
    <property type="component" value="Unassembled WGS sequence"/>
</dbReference>
<dbReference type="PROSITE" id="PS51257">
    <property type="entry name" value="PROKAR_LIPOPROTEIN"/>
    <property type="match status" value="1"/>
</dbReference>
<dbReference type="EMBL" id="BJVY01000067">
    <property type="protein sequence ID" value="GEL75301.1"/>
    <property type="molecule type" value="Genomic_DNA"/>
</dbReference>
<dbReference type="RefSeq" id="WP_090485600.1">
    <property type="nucleotide sequence ID" value="NZ_BJVY01000067.1"/>
</dbReference>
<dbReference type="EMBL" id="FNAJ01000001">
    <property type="protein sequence ID" value="SDD41585.1"/>
    <property type="molecule type" value="Genomic_DNA"/>
</dbReference>
<proteinExistence type="predicted"/>